<evidence type="ECO:0000313" key="3">
    <source>
        <dbReference type="Proteomes" id="UP000003676"/>
    </source>
</evidence>
<reference evidence="2 3" key="2">
    <citation type="submission" date="2008-10" db="EMBL/GenBank/DDBJ databases">
        <authorList>
            <person name="Fulton L."/>
            <person name="Clifton S."/>
            <person name="Fulton B."/>
            <person name="Xu J."/>
            <person name="Minx P."/>
            <person name="Pepin K.H."/>
            <person name="Johnson M."/>
            <person name="Bhonagiri V."/>
            <person name="Nash W.E."/>
            <person name="Mardis E.R."/>
            <person name="Wilson R.K."/>
        </authorList>
    </citation>
    <scope>NUCLEOTIDE SEQUENCE [LARGE SCALE GENOMIC DNA]</scope>
    <source>
        <strain evidence="2 3">ATCC 29098</strain>
    </source>
</reference>
<evidence type="ECO:0000256" key="1">
    <source>
        <dbReference type="SAM" id="MobiDB-lite"/>
    </source>
</evidence>
<protein>
    <submittedName>
        <fullName evidence="2">Uncharacterized protein</fullName>
    </submittedName>
</protein>
<dbReference type="EMBL" id="ABXU01000060">
    <property type="protein sequence ID" value="EEB33192.1"/>
    <property type="molecule type" value="Genomic_DNA"/>
</dbReference>
<gene>
    <name evidence="2" type="ORF">DESPIG_01944</name>
</gene>
<comment type="caution">
    <text evidence="2">The sequence shown here is derived from an EMBL/GenBank/DDBJ whole genome shotgun (WGS) entry which is preliminary data.</text>
</comment>
<dbReference type="HOGENOM" id="CLU_3054785_0_0_7"/>
<accession>B6WV29</accession>
<reference evidence="2 3" key="1">
    <citation type="submission" date="2008-10" db="EMBL/GenBank/DDBJ databases">
        <title>Draft genome sequence of Desulvovibrio piger (ATCC 29098).</title>
        <authorList>
            <person name="Sudarsanam P."/>
            <person name="Ley R."/>
            <person name="Guruge J."/>
            <person name="Turnbaugh P.J."/>
            <person name="Mahowald M."/>
            <person name="Liep D."/>
            <person name="Gordon J."/>
        </authorList>
    </citation>
    <scope>NUCLEOTIDE SEQUENCE [LARGE SCALE GENOMIC DNA]</scope>
    <source>
        <strain evidence="2 3">ATCC 29098</strain>
    </source>
</reference>
<organism evidence="2 3">
    <name type="scientific">Desulfovibrio piger ATCC 29098</name>
    <dbReference type="NCBI Taxonomy" id="411464"/>
    <lineage>
        <taxon>Bacteria</taxon>
        <taxon>Pseudomonadati</taxon>
        <taxon>Thermodesulfobacteriota</taxon>
        <taxon>Desulfovibrionia</taxon>
        <taxon>Desulfovibrionales</taxon>
        <taxon>Desulfovibrionaceae</taxon>
        <taxon>Desulfovibrio</taxon>
    </lineage>
</organism>
<feature type="non-terminal residue" evidence="2">
    <location>
        <position position="1"/>
    </location>
</feature>
<sequence>SDESNMGLALCFDLLLDKIAIAGGELSFPLAGLPHERDLPPLWDPEREGGDHE</sequence>
<dbReference type="AlphaFoldDB" id="B6WV29"/>
<feature type="region of interest" description="Disordered" evidence="1">
    <location>
        <begin position="34"/>
        <end position="53"/>
    </location>
</feature>
<dbReference type="Proteomes" id="UP000003676">
    <property type="component" value="Unassembled WGS sequence"/>
</dbReference>
<proteinExistence type="predicted"/>
<name>B6WV29_9BACT</name>
<evidence type="ECO:0000313" key="2">
    <source>
        <dbReference type="EMBL" id="EEB33192.1"/>
    </source>
</evidence>